<evidence type="ECO:0000313" key="1">
    <source>
        <dbReference type="EMBL" id="BBY42048.1"/>
    </source>
</evidence>
<protein>
    <submittedName>
        <fullName evidence="1">Uncharacterized protein</fullName>
    </submittedName>
</protein>
<keyword evidence="2" id="KW-1185">Reference proteome</keyword>
<dbReference type="KEGG" id="mcee:MCEL_03430"/>
<accession>A0A7I7RBY8</accession>
<reference evidence="1 2" key="1">
    <citation type="journal article" date="2019" name="Emerg. Microbes Infect.">
        <title>Comprehensive subspecies identification of 175 nontuberculous mycobacteria species based on 7547 genomic profiles.</title>
        <authorList>
            <person name="Matsumoto Y."/>
            <person name="Kinjo T."/>
            <person name="Motooka D."/>
            <person name="Nabeya D."/>
            <person name="Jung N."/>
            <person name="Uechi K."/>
            <person name="Horii T."/>
            <person name="Iida T."/>
            <person name="Fujita J."/>
            <person name="Nakamura S."/>
        </authorList>
    </citation>
    <scope>NUCLEOTIDE SEQUENCE [LARGE SCALE GENOMIC DNA]</scope>
    <source>
        <strain evidence="1 2">JCM 18439</strain>
    </source>
</reference>
<dbReference type="Proteomes" id="UP000466431">
    <property type="component" value="Chromosome"/>
</dbReference>
<evidence type="ECO:0000313" key="2">
    <source>
        <dbReference type="Proteomes" id="UP000466431"/>
    </source>
</evidence>
<dbReference type="EMBL" id="AP022591">
    <property type="protein sequence ID" value="BBY42048.1"/>
    <property type="molecule type" value="Genomic_DNA"/>
</dbReference>
<sequence length="72" mass="7738">MAPKEHLQPPKRFAASARSINYGAPPAGAFAGSMRGSRIGRSPLRSLHIRLAVSRMYCSIREVSDCIPSALA</sequence>
<name>A0A7I7RBY8_MYCCF</name>
<organism evidence="1 2">
    <name type="scientific">Mycolicibacterium celeriflavum</name>
    <name type="common">Mycobacterium celeriflavum</name>
    <dbReference type="NCBI Taxonomy" id="1249101"/>
    <lineage>
        <taxon>Bacteria</taxon>
        <taxon>Bacillati</taxon>
        <taxon>Actinomycetota</taxon>
        <taxon>Actinomycetes</taxon>
        <taxon>Mycobacteriales</taxon>
        <taxon>Mycobacteriaceae</taxon>
        <taxon>Mycolicibacterium</taxon>
    </lineage>
</organism>
<dbReference type="AlphaFoldDB" id="A0A7I7RBY8"/>
<gene>
    <name evidence="1" type="ORF">MCEL_03430</name>
</gene>
<proteinExistence type="predicted"/>